<evidence type="ECO:0000313" key="3">
    <source>
        <dbReference type="EMBL" id="CBY18030.1"/>
    </source>
</evidence>
<sequence length="62" mass="7276">MEASDLPKKVDPTKQTTRPKRSEAERQTRRQQRRRQEGSGQRRSTDGGKRHGRSNRTHHVQV</sequence>
<dbReference type="InParanoid" id="E4X326"/>
<dbReference type="AlphaFoldDB" id="E4X326"/>
<protein>
    <submittedName>
        <fullName evidence="3">Uncharacterized protein</fullName>
    </submittedName>
</protein>
<evidence type="ECO:0000256" key="1">
    <source>
        <dbReference type="SAM" id="MobiDB-lite"/>
    </source>
</evidence>
<dbReference type="EMBL" id="FN653023">
    <property type="protein sequence ID" value="CBY18030.1"/>
    <property type="molecule type" value="Genomic_DNA"/>
</dbReference>
<name>E4X326_OIKDI</name>
<accession>E4X326</accession>
<feature type="compositionally biased region" description="Basic residues" evidence="1">
    <location>
        <begin position="50"/>
        <end position="62"/>
    </location>
</feature>
<evidence type="ECO:0000313" key="2">
    <source>
        <dbReference type="EMBL" id="CBY16162.1"/>
    </source>
</evidence>
<keyword evidence="4" id="KW-1185">Reference proteome</keyword>
<feature type="compositionally biased region" description="Basic and acidic residues" evidence="1">
    <location>
        <begin position="1"/>
        <end position="12"/>
    </location>
</feature>
<gene>
    <name evidence="2" type="ORF">GSOID_T00016485001</name>
    <name evidence="3" type="ORF">GSOID_T00017661001</name>
</gene>
<reference evidence="3" key="1">
    <citation type="journal article" date="2010" name="Science">
        <title>Plasticity of animal genome architecture unmasked by rapid evolution of a pelagic tunicate.</title>
        <authorList>
            <person name="Denoeud F."/>
            <person name="Henriet S."/>
            <person name="Mungpakdee S."/>
            <person name="Aury J.M."/>
            <person name="Da Silva C."/>
            <person name="Brinkmann H."/>
            <person name="Mikhaleva J."/>
            <person name="Olsen L.C."/>
            <person name="Jubin C."/>
            <person name="Canestro C."/>
            <person name="Bouquet J.M."/>
            <person name="Danks G."/>
            <person name="Poulain J."/>
            <person name="Campsteijn C."/>
            <person name="Adamski M."/>
            <person name="Cross I."/>
            <person name="Yadetie F."/>
            <person name="Muffato M."/>
            <person name="Louis A."/>
            <person name="Butcher S."/>
            <person name="Tsagkogeorga G."/>
            <person name="Konrad A."/>
            <person name="Singh S."/>
            <person name="Jensen M.F."/>
            <person name="Cong E.H."/>
            <person name="Eikeseth-Otteraa H."/>
            <person name="Noel B."/>
            <person name="Anthouard V."/>
            <person name="Porcel B.M."/>
            <person name="Kachouri-Lafond R."/>
            <person name="Nishino A."/>
            <person name="Ugolini M."/>
            <person name="Chourrout P."/>
            <person name="Nishida H."/>
            <person name="Aasland R."/>
            <person name="Huzurbazar S."/>
            <person name="Westhof E."/>
            <person name="Delsuc F."/>
            <person name="Lehrach H."/>
            <person name="Reinhardt R."/>
            <person name="Weissenbach J."/>
            <person name="Roy S.W."/>
            <person name="Artiguenave F."/>
            <person name="Postlethwait J.H."/>
            <person name="Manak J.R."/>
            <person name="Thompson E.M."/>
            <person name="Jaillon O."/>
            <person name="Du Pasquier L."/>
            <person name="Boudinot P."/>
            <person name="Liberles D.A."/>
            <person name="Volff J.N."/>
            <person name="Philippe H."/>
            <person name="Lenhard B."/>
            <person name="Roest Crollius H."/>
            <person name="Wincker P."/>
            <person name="Chourrout D."/>
        </authorList>
    </citation>
    <scope>NUCLEOTIDE SEQUENCE [LARGE SCALE GENOMIC DNA]</scope>
</reference>
<feature type="region of interest" description="Disordered" evidence="1">
    <location>
        <begin position="1"/>
        <end position="62"/>
    </location>
</feature>
<organism evidence="3">
    <name type="scientific">Oikopleura dioica</name>
    <name type="common">Tunicate</name>
    <dbReference type="NCBI Taxonomy" id="34765"/>
    <lineage>
        <taxon>Eukaryota</taxon>
        <taxon>Metazoa</taxon>
        <taxon>Chordata</taxon>
        <taxon>Tunicata</taxon>
        <taxon>Appendicularia</taxon>
        <taxon>Copelata</taxon>
        <taxon>Oikopleuridae</taxon>
        <taxon>Oikopleura</taxon>
    </lineage>
</organism>
<dbReference type="EMBL" id="FN653926">
    <property type="protein sequence ID" value="CBY16162.1"/>
    <property type="molecule type" value="Genomic_DNA"/>
</dbReference>
<proteinExistence type="predicted"/>
<evidence type="ECO:0000313" key="4">
    <source>
        <dbReference type="Proteomes" id="UP000001307"/>
    </source>
</evidence>
<dbReference type="Proteomes" id="UP000001307">
    <property type="component" value="Unassembled WGS sequence"/>
</dbReference>